<dbReference type="InterPro" id="IPR029016">
    <property type="entry name" value="GAF-like_dom_sf"/>
</dbReference>
<feature type="domain" description="PAS" evidence="8">
    <location>
        <begin position="21"/>
        <end position="74"/>
    </location>
</feature>
<dbReference type="SUPFAM" id="SSF55874">
    <property type="entry name" value="ATPase domain of HSP90 chaperone/DNA topoisomerase II/histidine kinase"/>
    <property type="match status" value="1"/>
</dbReference>
<feature type="domain" description="PAS" evidence="8">
    <location>
        <begin position="381"/>
        <end position="453"/>
    </location>
</feature>
<feature type="domain" description="PAS" evidence="8">
    <location>
        <begin position="130"/>
        <end position="204"/>
    </location>
</feature>
<evidence type="ECO:0000256" key="2">
    <source>
        <dbReference type="ARBA" id="ARBA00012438"/>
    </source>
</evidence>
<evidence type="ECO:0000259" key="7">
    <source>
        <dbReference type="PROSITE" id="PS50109"/>
    </source>
</evidence>
<dbReference type="NCBIfam" id="TIGR00229">
    <property type="entry name" value="sensory_box"/>
    <property type="match status" value="7"/>
</dbReference>
<dbReference type="AlphaFoldDB" id="A0A1G7J1R7"/>
<dbReference type="Pfam" id="PF01590">
    <property type="entry name" value="GAF"/>
    <property type="match status" value="1"/>
</dbReference>
<keyword evidence="6" id="KW-0175">Coiled coil</keyword>
<reference evidence="11" key="1">
    <citation type="submission" date="2016-10" db="EMBL/GenBank/DDBJ databases">
        <authorList>
            <person name="Varghese N."/>
            <person name="Submissions S."/>
        </authorList>
    </citation>
    <scope>NUCLEOTIDE SEQUENCE [LARGE SCALE GENOMIC DNA]</scope>
    <source>
        <strain evidence="11">IBRC-M 10760</strain>
    </source>
</reference>
<dbReference type="CDD" id="cd00130">
    <property type="entry name" value="PAS"/>
    <property type="match status" value="7"/>
</dbReference>
<dbReference type="InterPro" id="IPR003661">
    <property type="entry name" value="HisK_dim/P_dom"/>
</dbReference>
<dbReference type="InterPro" id="IPR003594">
    <property type="entry name" value="HATPase_dom"/>
</dbReference>
<feature type="domain" description="Histidine kinase" evidence="7">
    <location>
        <begin position="1070"/>
        <end position="1277"/>
    </location>
</feature>
<dbReference type="Pfam" id="PF08448">
    <property type="entry name" value="PAS_4"/>
    <property type="match status" value="2"/>
</dbReference>
<dbReference type="PROSITE" id="PS50109">
    <property type="entry name" value="HIS_KIN"/>
    <property type="match status" value="1"/>
</dbReference>
<dbReference type="InterPro" id="IPR013656">
    <property type="entry name" value="PAS_4"/>
</dbReference>
<keyword evidence="4" id="KW-0808">Transferase</keyword>
<dbReference type="GO" id="GO:0006355">
    <property type="term" value="P:regulation of DNA-templated transcription"/>
    <property type="evidence" value="ECO:0007669"/>
    <property type="project" value="InterPro"/>
</dbReference>
<dbReference type="InterPro" id="IPR004358">
    <property type="entry name" value="Sig_transdc_His_kin-like_C"/>
</dbReference>
<sequence length="1277" mass="144789">MNSTMDDVPYESIVEESNDGILVAQNGEIVYANELLQEMTGYAEATLVGAPKTMLVTDDDAALVEQYHSARTSGEDAPDQYEVTLETKSGDRVPIEFSVNQISYNGEAAVVAFCREITEQNEREATLNDLKREYESVFDHVQDALFLLDVDDDGTVRFQRFNEREEAFTGKSIEEVRGKTPTEVFGDEIGSELAANYRECIERRETLVYEEELDLTDETTIWQTKLTPVVVDGTVERIVGSGREITELKNRERELEQAKTRLQALLDEAPDAIAIHDADGNILDVNDQNVENLGYTRDELLEMNVTDFEVGLDPETAQETWAAMDIGETLKLEGTHQRKDGSTFPTEVWVSKIEVLGEPQYLALGRDITERKERERQIQELKDRLELAVEGAELGVWDWNVKTDEVEFNDQWAEMLGYDPANIGDHLDAWEKRVHPDDISEVEATLESHLAGETEYYDSEHRMKTVDGNWKWIRDIGEVVERDDNGDPVRAVGIHLDIDERKRREQELKESREQITEQNNALESFTEIVTDAERTVDQQITDLLDLGASYLDLDIGILSEIDGSEYTVRNVVAAGDAVEPGDTFDLTDTYCSLVYDADGPVVFHSADAGSVKDHPAYQNRGMEAYVGVPVFVDDRRYGTLNFSRPESRETPITDAEESFVRIMAQWIGMELTRQQREQELERTSQFLQDSQEVASIGGWEVGLQSETLRWSEQVHRIHGLPLDANPTPEDAIEFYHPEDRDTIREAFNRLTTEGEPYDLELRIIRADNDEVRWVRTRGEPRYADDEIAAVHGTFQDITERKRRERKLEQFREAVEQTGHAVYITDTNGSVEYINSAFEEITGYSEDEVIGDTPRLLKSGEHEDAFYEELWETVGGGNHWEREIVDKRADGEEIVLYQTISPITDSDGEPQKLVAVAQDITERKEYEEALEATQEKLRKIIDLVPDLIFVKNREGEYLLANETTAKFYGMEPEDVEGRHETEVIPSVEDSEEFRQDDIEVIESGEAKFVPEEELTTADGETRILQTTKIPYQVPESGEDAVLGYARDVTDLTEYQHKLESQRDNLEILNQVVRHDIRNDLQLVLAYAEMLATCVDPEGDEYVEQVLDATRDAIDITTTARDVTRVMLQSDVDLTPVRLRPALESEVDNVRSNYEEGLVRIDGTIPDIEVLGDGMLKSVFRNLLKNAIQHNDKEVPEVSVSATQEDDIVAVRIADNGPGISDERKEKIFQQGEMGLDSEGTGLGLYLVETLVDRYGGSVYAEDNDPMGAVFVVELLRST</sequence>
<dbReference type="PANTHER" id="PTHR43304">
    <property type="entry name" value="PHYTOCHROME-LIKE PROTEIN CPH1"/>
    <property type="match status" value="1"/>
</dbReference>
<dbReference type="SMART" id="SM00091">
    <property type="entry name" value="PAS"/>
    <property type="match status" value="7"/>
</dbReference>
<feature type="domain" description="PAC" evidence="9">
    <location>
        <begin position="877"/>
        <end position="931"/>
    </location>
</feature>
<dbReference type="Gene3D" id="3.30.450.20">
    <property type="entry name" value="PAS domain"/>
    <property type="match status" value="7"/>
</dbReference>
<dbReference type="Pfam" id="PF00989">
    <property type="entry name" value="PAS"/>
    <property type="match status" value="1"/>
</dbReference>
<dbReference type="PRINTS" id="PR00344">
    <property type="entry name" value="BCTRLSENSOR"/>
</dbReference>
<feature type="domain" description="PAS" evidence="8">
    <location>
        <begin position="806"/>
        <end position="852"/>
    </location>
</feature>
<dbReference type="SUPFAM" id="SSF55785">
    <property type="entry name" value="PYP-like sensor domain (PAS domain)"/>
    <property type="match status" value="7"/>
</dbReference>
<dbReference type="GO" id="GO:0000155">
    <property type="term" value="F:phosphorelay sensor kinase activity"/>
    <property type="evidence" value="ECO:0007669"/>
    <property type="project" value="InterPro"/>
</dbReference>
<dbReference type="Pfam" id="PF08447">
    <property type="entry name" value="PAS_3"/>
    <property type="match status" value="2"/>
</dbReference>
<dbReference type="InterPro" id="IPR013655">
    <property type="entry name" value="PAS_fold_3"/>
</dbReference>
<evidence type="ECO:0000256" key="5">
    <source>
        <dbReference type="ARBA" id="ARBA00022777"/>
    </source>
</evidence>
<protein>
    <recommendedName>
        <fullName evidence="2">histidine kinase</fullName>
        <ecNumber evidence="2">2.7.13.3</ecNumber>
    </recommendedName>
</protein>
<dbReference type="InterPro" id="IPR000700">
    <property type="entry name" value="PAS-assoc_C"/>
</dbReference>
<dbReference type="InterPro" id="IPR005467">
    <property type="entry name" value="His_kinase_dom"/>
</dbReference>
<gene>
    <name evidence="10" type="ORF">SAMN05216218_104172</name>
</gene>
<dbReference type="Gene3D" id="3.30.565.10">
    <property type="entry name" value="Histidine kinase-like ATPase, C-terminal domain"/>
    <property type="match status" value="1"/>
</dbReference>
<dbReference type="SUPFAM" id="SSF55781">
    <property type="entry name" value="GAF domain-like"/>
    <property type="match status" value="1"/>
</dbReference>
<evidence type="ECO:0000256" key="4">
    <source>
        <dbReference type="ARBA" id="ARBA00022679"/>
    </source>
</evidence>
<dbReference type="Proteomes" id="UP000199076">
    <property type="component" value="Unassembled WGS sequence"/>
</dbReference>
<dbReference type="PANTHER" id="PTHR43304:SF1">
    <property type="entry name" value="PAC DOMAIN-CONTAINING PROTEIN"/>
    <property type="match status" value="1"/>
</dbReference>
<keyword evidence="5" id="KW-0418">Kinase</keyword>
<dbReference type="PROSITE" id="PS50113">
    <property type="entry name" value="PAC"/>
    <property type="match status" value="4"/>
</dbReference>
<evidence type="ECO:0000313" key="10">
    <source>
        <dbReference type="EMBL" id="SDF18825.1"/>
    </source>
</evidence>
<dbReference type="PROSITE" id="PS50112">
    <property type="entry name" value="PAS"/>
    <property type="match status" value="6"/>
</dbReference>
<dbReference type="Gene3D" id="2.10.70.100">
    <property type="match status" value="1"/>
</dbReference>
<evidence type="ECO:0000256" key="6">
    <source>
        <dbReference type="SAM" id="Coils"/>
    </source>
</evidence>
<feature type="domain" description="PAC" evidence="9">
    <location>
        <begin position="757"/>
        <end position="809"/>
    </location>
</feature>
<dbReference type="InterPro" id="IPR001610">
    <property type="entry name" value="PAC"/>
</dbReference>
<dbReference type="Pfam" id="PF02518">
    <property type="entry name" value="HATPase_c"/>
    <property type="match status" value="1"/>
</dbReference>
<keyword evidence="11" id="KW-1185">Reference proteome</keyword>
<dbReference type="STRING" id="660518.SAMN05216218_104172"/>
<dbReference type="InterPro" id="IPR000014">
    <property type="entry name" value="PAS"/>
</dbReference>
<feature type="domain" description="PAC" evidence="9">
    <location>
        <begin position="330"/>
        <end position="380"/>
    </location>
</feature>
<dbReference type="SMART" id="SM00388">
    <property type="entry name" value="HisKA"/>
    <property type="match status" value="1"/>
</dbReference>
<evidence type="ECO:0000256" key="1">
    <source>
        <dbReference type="ARBA" id="ARBA00000085"/>
    </source>
</evidence>
<dbReference type="InterPro" id="IPR036890">
    <property type="entry name" value="HATPase_C_sf"/>
</dbReference>
<proteinExistence type="predicted"/>
<comment type="catalytic activity">
    <reaction evidence="1">
        <text>ATP + protein L-histidine = ADP + protein N-phospho-L-histidine.</text>
        <dbReference type="EC" id="2.7.13.3"/>
    </reaction>
</comment>
<dbReference type="InterPro" id="IPR035965">
    <property type="entry name" value="PAS-like_dom_sf"/>
</dbReference>
<dbReference type="InterPro" id="IPR013767">
    <property type="entry name" value="PAS_fold"/>
</dbReference>
<organism evidence="10 11">
    <name type="scientific">Halorientalis regularis</name>
    <dbReference type="NCBI Taxonomy" id="660518"/>
    <lineage>
        <taxon>Archaea</taxon>
        <taxon>Methanobacteriati</taxon>
        <taxon>Methanobacteriota</taxon>
        <taxon>Stenosarchaea group</taxon>
        <taxon>Halobacteria</taxon>
        <taxon>Halobacteriales</taxon>
        <taxon>Haloarculaceae</taxon>
        <taxon>Halorientalis</taxon>
    </lineage>
</organism>
<accession>A0A1G7J1R7</accession>
<feature type="domain" description="PAC" evidence="9">
    <location>
        <begin position="457"/>
        <end position="510"/>
    </location>
</feature>
<dbReference type="EMBL" id="FNBK01000004">
    <property type="protein sequence ID" value="SDF18825.1"/>
    <property type="molecule type" value="Genomic_DNA"/>
</dbReference>
<evidence type="ECO:0000256" key="3">
    <source>
        <dbReference type="ARBA" id="ARBA00022553"/>
    </source>
</evidence>
<keyword evidence="3" id="KW-0597">Phosphoprotein</keyword>
<feature type="coiled-coil region" evidence="6">
    <location>
        <begin position="915"/>
        <end position="942"/>
    </location>
</feature>
<feature type="domain" description="PAS" evidence="8">
    <location>
        <begin position="258"/>
        <end position="301"/>
    </location>
</feature>
<dbReference type="SMART" id="SM00086">
    <property type="entry name" value="PAC"/>
    <property type="match status" value="5"/>
</dbReference>
<evidence type="ECO:0000259" key="9">
    <source>
        <dbReference type="PROSITE" id="PS50113"/>
    </source>
</evidence>
<dbReference type="InterPro" id="IPR003018">
    <property type="entry name" value="GAF"/>
</dbReference>
<evidence type="ECO:0000313" key="11">
    <source>
        <dbReference type="Proteomes" id="UP000199076"/>
    </source>
</evidence>
<dbReference type="SMART" id="SM00387">
    <property type="entry name" value="HATPase_c"/>
    <property type="match status" value="1"/>
</dbReference>
<dbReference type="Pfam" id="PF13426">
    <property type="entry name" value="PAS_9"/>
    <property type="match status" value="2"/>
</dbReference>
<dbReference type="SMART" id="SM00065">
    <property type="entry name" value="GAF"/>
    <property type="match status" value="1"/>
</dbReference>
<dbReference type="InterPro" id="IPR052162">
    <property type="entry name" value="Sensor_kinase/Photoreceptor"/>
</dbReference>
<feature type="coiled-coil region" evidence="6">
    <location>
        <begin position="498"/>
        <end position="528"/>
    </location>
</feature>
<evidence type="ECO:0000259" key="8">
    <source>
        <dbReference type="PROSITE" id="PS50112"/>
    </source>
</evidence>
<name>A0A1G7J1R7_9EURY</name>
<feature type="domain" description="PAS" evidence="8">
    <location>
        <begin position="932"/>
        <end position="1003"/>
    </location>
</feature>
<dbReference type="Gene3D" id="3.30.450.40">
    <property type="match status" value="1"/>
</dbReference>
<dbReference type="EC" id="2.7.13.3" evidence="2"/>